<dbReference type="PANTHER" id="PTHR14972:SF8">
    <property type="entry name" value="GLUCOCORTICOID-INDUCED TRANSCRIPT 1 PROTEIN-LIKE ISOFORM X1"/>
    <property type="match status" value="1"/>
</dbReference>
<comment type="caution">
    <text evidence="3">The sequence shown here is derived from an EMBL/GenBank/DDBJ whole genome shotgun (WGS) entry which is preliminary data.</text>
</comment>
<accession>A0A8S4P4D2</accession>
<feature type="compositionally biased region" description="Low complexity" evidence="2">
    <location>
        <begin position="297"/>
        <end position="312"/>
    </location>
</feature>
<feature type="region of interest" description="Disordered" evidence="2">
    <location>
        <begin position="1"/>
        <end position="217"/>
    </location>
</feature>
<dbReference type="EMBL" id="CAIIXF020000007">
    <property type="protein sequence ID" value="CAH1789271.1"/>
    <property type="molecule type" value="Genomic_DNA"/>
</dbReference>
<organism evidence="3 4">
    <name type="scientific">Owenia fusiformis</name>
    <name type="common">Polychaete worm</name>
    <dbReference type="NCBI Taxonomy" id="6347"/>
    <lineage>
        <taxon>Eukaryota</taxon>
        <taxon>Metazoa</taxon>
        <taxon>Spiralia</taxon>
        <taxon>Lophotrochozoa</taxon>
        <taxon>Annelida</taxon>
        <taxon>Polychaeta</taxon>
        <taxon>Sedentaria</taxon>
        <taxon>Canalipalpata</taxon>
        <taxon>Sabellida</taxon>
        <taxon>Oweniida</taxon>
        <taxon>Oweniidae</taxon>
        <taxon>Owenia</taxon>
    </lineage>
</organism>
<evidence type="ECO:0000313" key="3">
    <source>
        <dbReference type="EMBL" id="CAH1789271.1"/>
    </source>
</evidence>
<feature type="compositionally biased region" description="Polar residues" evidence="2">
    <location>
        <begin position="279"/>
        <end position="293"/>
    </location>
</feature>
<dbReference type="Pfam" id="PF15388">
    <property type="entry name" value="FAM117"/>
    <property type="match status" value="1"/>
</dbReference>
<evidence type="ECO:0000313" key="4">
    <source>
        <dbReference type="Proteomes" id="UP000749559"/>
    </source>
</evidence>
<dbReference type="AlphaFoldDB" id="A0A8S4P4D2"/>
<feature type="compositionally biased region" description="Polar residues" evidence="2">
    <location>
        <begin position="1"/>
        <end position="19"/>
    </location>
</feature>
<reference evidence="3" key="1">
    <citation type="submission" date="2022-03" db="EMBL/GenBank/DDBJ databases">
        <authorList>
            <person name="Martin C."/>
        </authorList>
    </citation>
    <scope>NUCLEOTIDE SEQUENCE</scope>
</reference>
<dbReference type="InterPro" id="IPR026642">
    <property type="entry name" value="Glcci1/FAM117"/>
</dbReference>
<feature type="compositionally biased region" description="Basic and acidic residues" evidence="2">
    <location>
        <begin position="260"/>
        <end position="274"/>
    </location>
</feature>
<evidence type="ECO:0000256" key="1">
    <source>
        <dbReference type="ARBA" id="ARBA00022553"/>
    </source>
</evidence>
<feature type="compositionally biased region" description="Polar residues" evidence="2">
    <location>
        <begin position="126"/>
        <end position="142"/>
    </location>
</feature>
<protein>
    <recommendedName>
        <fullName evidence="5">Glucocorticoid-induced transcript 1 protein</fullName>
    </recommendedName>
</protein>
<keyword evidence="1" id="KW-0597">Phosphoprotein</keyword>
<sequence>MSNQTSQKVRRNQSPSTMQRPMKAIHTFSLKQGSPTRNNGRKSSQSSSPTPIATSDGHRVKTRRSPDNRSSPERRSPSSPSQFKVERPKPVRLSPSGGIRRTGSLDTIAGPYLTGQWPRDRREVNVSHSVPEQPADKSTQTPEEWEDMNDKKSKKGHKRSASLGNGDQQLKEKIKQHLQRSKEGSKQSAARSQRQSPVPGNHAAIQTAPTTCKAPSQPIMINIQHIPKVPRYRGSVEGLNQEIETLSLAKATSGNDSDDLDRTQEPTPDGHRAPVLELISSSTRDIDTQTPLEESSRNSSSAGSRSQSVSPSMPIIPGTMDTSRPSSRDLDQDRIEKDDLSVQEGSSPDPIMVQKYAASPRPNKSYAFVREPPDGCERAKVIDESHAPVLKEPLLFCPVRSNLVFAPSEGSAFCYLQKNITSADLAIESPASKNTLTSIESQ</sequence>
<name>A0A8S4P4D2_OWEFU</name>
<evidence type="ECO:0000256" key="2">
    <source>
        <dbReference type="SAM" id="MobiDB-lite"/>
    </source>
</evidence>
<proteinExistence type="predicted"/>
<feature type="compositionally biased region" description="Basic and acidic residues" evidence="2">
    <location>
        <begin position="169"/>
        <end position="185"/>
    </location>
</feature>
<feature type="compositionally biased region" description="Polar residues" evidence="2">
    <location>
        <begin position="29"/>
        <end position="53"/>
    </location>
</feature>
<feature type="region of interest" description="Disordered" evidence="2">
    <location>
        <begin position="247"/>
        <end position="331"/>
    </location>
</feature>
<keyword evidence="4" id="KW-1185">Reference proteome</keyword>
<feature type="compositionally biased region" description="Low complexity" evidence="2">
    <location>
        <begin position="187"/>
        <end position="196"/>
    </location>
</feature>
<dbReference type="OrthoDB" id="10037581at2759"/>
<dbReference type="PANTHER" id="PTHR14972">
    <property type="entry name" value="AGAP011572-PA"/>
    <property type="match status" value="1"/>
</dbReference>
<gene>
    <name evidence="3" type="ORF">OFUS_LOCUS14660</name>
</gene>
<evidence type="ECO:0008006" key="5">
    <source>
        <dbReference type="Google" id="ProtNLM"/>
    </source>
</evidence>
<feature type="compositionally biased region" description="Basic and acidic residues" evidence="2">
    <location>
        <begin position="56"/>
        <end position="76"/>
    </location>
</feature>
<dbReference type="Proteomes" id="UP000749559">
    <property type="component" value="Unassembled WGS sequence"/>
</dbReference>